<feature type="transmembrane region" description="Helical" evidence="2">
    <location>
        <begin position="59"/>
        <end position="82"/>
    </location>
</feature>
<dbReference type="Proteomes" id="UP000749559">
    <property type="component" value="Unassembled WGS sequence"/>
</dbReference>
<keyword evidence="2" id="KW-0472">Membrane</keyword>
<feature type="compositionally biased region" description="Low complexity" evidence="1">
    <location>
        <begin position="218"/>
        <end position="231"/>
    </location>
</feature>
<feature type="region of interest" description="Disordered" evidence="1">
    <location>
        <begin position="172"/>
        <end position="354"/>
    </location>
</feature>
<keyword evidence="2" id="KW-0812">Transmembrane</keyword>
<evidence type="ECO:0000256" key="2">
    <source>
        <dbReference type="SAM" id="Phobius"/>
    </source>
</evidence>
<keyword evidence="2" id="KW-1133">Transmembrane helix</keyword>
<organism evidence="3 4">
    <name type="scientific">Owenia fusiformis</name>
    <name type="common">Polychaete worm</name>
    <dbReference type="NCBI Taxonomy" id="6347"/>
    <lineage>
        <taxon>Eukaryota</taxon>
        <taxon>Metazoa</taxon>
        <taxon>Spiralia</taxon>
        <taxon>Lophotrochozoa</taxon>
        <taxon>Annelida</taxon>
        <taxon>Polychaeta</taxon>
        <taxon>Sedentaria</taxon>
        <taxon>Canalipalpata</taxon>
        <taxon>Sabellida</taxon>
        <taxon>Oweniida</taxon>
        <taxon>Oweniidae</taxon>
        <taxon>Owenia</taxon>
    </lineage>
</organism>
<keyword evidence="4" id="KW-1185">Reference proteome</keyword>
<feature type="compositionally biased region" description="Polar residues" evidence="1">
    <location>
        <begin position="318"/>
        <end position="333"/>
    </location>
</feature>
<sequence>MRHKSRHHRGHHGPKIQLRFGMGLAGSSTMGQSQATYGPQGYVPPPRNHNALPQGPHKYTLGIGLLVVGLVTFIIATIIIGVGRSMIFWGVNPLIVVGAIFYLVAIVIITVGVALFQNARRKNIMALTVGTENYNIPPGPVVTTIQPMNHAIQPMQQDQQIQQQYWNQWQQYQQQNSQPSQNPQGAPPLGQPNVLQYPQGVADPGQPIPPQYPQNQAYSSPYQQGPSQQVQGPPPIQELTQGQIYPPPYLQESPHHGAQVQGSPPQEALIQGPPPQEALIQGPPPQEALIQGPPPQESLIQGPPPQGAPIQGPPPPNDGSSHPNENKEPTANGQVEKENKVGTENNTDGLTPVN</sequence>
<proteinExistence type="predicted"/>
<evidence type="ECO:0000313" key="4">
    <source>
        <dbReference type="Proteomes" id="UP000749559"/>
    </source>
</evidence>
<evidence type="ECO:0000313" key="3">
    <source>
        <dbReference type="EMBL" id="CAH1793917.1"/>
    </source>
</evidence>
<feature type="compositionally biased region" description="Polar residues" evidence="1">
    <location>
        <begin position="342"/>
        <end position="354"/>
    </location>
</feature>
<gene>
    <name evidence="3" type="ORF">OFUS_LOCUS18703</name>
</gene>
<reference evidence="3" key="1">
    <citation type="submission" date="2022-03" db="EMBL/GenBank/DDBJ databases">
        <authorList>
            <person name="Martin C."/>
        </authorList>
    </citation>
    <scope>NUCLEOTIDE SEQUENCE</scope>
</reference>
<name>A0A8J1Y7M1_OWEFU</name>
<feature type="transmembrane region" description="Helical" evidence="2">
    <location>
        <begin position="94"/>
        <end position="116"/>
    </location>
</feature>
<protein>
    <submittedName>
        <fullName evidence="3">Uncharacterized protein</fullName>
    </submittedName>
</protein>
<feature type="compositionally biased region" description="Low complexity" evidence="1">
    <location>
        <begin position="172"/>
        <end position="184"/>
    </location>
</feature>
<comment type="caution">
    <text evidence="3">The sequence shown here is derived from an EMBL/GenBank/DDBJ whole genome shotgun (WGS) entry which is preliminary data.</text>
</comment>
<dbReference type="EMBL" id="CAIIXF020000009">
    <property type="protein sequence ID" value="CAH1793917.1"/>
    <property type="molecule type" value="Genomic_DNA"/>
</dbReference>
<evidence type="ECO:0000256" key="1">
    <source>
        <dbReference type="SAM" id="MobiDB-lite"/>
    </source>
</evidence>
<dbReference type="AlphaFoldDB" id="A0A8J1Y7M1"/>
<accession>A0A8J1Y7M1</accession>
<feature type="compositionally biased region" description="Pro residues" evidence="1">
    <location>
        <begin position="272"/>
        <end position="317"/>
    </location>
</feature>